<dbReference type="InterPro" id="IPR008949">
    <property type="entry name" value="Isoprenoid_synthase_dom_sf"/>
</dbReference>
<name>A0ABW5XBS6_9MICO</name>
<proteinExistence type="inferred from homology"/>
<dbReference type="InterPro" id="IPR033749">
    <property type="entry name" value="Polyprenyl_synt_CS"/>
</dbReference>
<dbReference type="Proteomes" id="UP001597391">
    <property type="component" value="Unassembled WGS sequence"/>
</dbReference>
<keyword evidence="5" id="KW-0460">Magnesium</keyword>
<evidence type="ECO:0000256" key="4">
    <source>
        <dbReference type="ARBA" id="ARBA00022723"/>
    </source>
</evidence>
<dbReference type="EC" id="2.5.1.-" evidence="7"/>
<evidence type="ECO:0000256" key="1">
    <source>
        <dbReference type="ARBA" id="ARBA00001946"/>
    </source>
</evidence>
<keyword evidence="8" id="KW-1185">Reference proteome</keyword>
<dbReference type="PROSITE" id="PS00444">
    <property type="entry name" value="POLYPRENYL_SYNTHASE_2"/>
    <property type="match status" value="1"/>
</dbReference>
<evidence type="ECO:0000256" key="6">
    <source>
        <dbReference type="RuleBase" id="RU004466"/>
    </source>
</evidence>
<evidence type="ECO:0000313" key="8">
    <source>
        <dbReference type="Proteomes" id="UP001597391"/>
    </source>
</evidence>
<dbReference type="Gene3D" id="1.10.600.10">
    <property type="entry name" value="Farnesyl Diphosphate Synthase"/>
    <property type="match status" value="1"/>
</dbReference>
<dbReference type="SUPFAM" id="SSF48576">
    <property type="entry name" value="Terpenoid synthases"/>
    <property type="match status" value="1"/>
</dbReference>
<evidence type="ECO:0000256" key="2">
    <source>
        <dbReference type="ARBA" id="ARBA00006706"/>
    </source>
</evidence>
<dbReference type="EMBL" id="JBHUOP010000001">
    <property type="protein sequence ID" value="MFD2839297.1"/>
    <property type="molecule type" value="Genomic_DNA"/>
</dbReference>
<dbReference type="Pfam" id="PF00348">
    <property type="entry name" value="polyprenyl_synt"/>
    <property type="match status" value="1"/>
</dbReference>
<dbReference type="RefSeq" id="WP_377464747.1">
    <property type="nucleotide sequence ID" value="NZ_JBHUOP010000001.1"/>
</dbReference>
<keyword evidence="4" id="KW-0479">Metal-binding</keyword>
<keyword evidence="3 6" id="KW-0808">Transferase</keyword>
<evidence type="ECO:0000313" key="7">
    <source>
        <dbReference type="EMBL" id="MFD2839297.1"/>
    </source>
</evidence>
<dbReference type="PANTHER" id="PTHR12001">
    <property type="entry name" value="GERANYLGERANYL PYROPHOSPHATE SYNTHASE"/>
    <property type="match status" value="1"/>
</dbReference>
<dbReference type="CDD" id="cd00685">
    <property type="entry name" value="Trans_IPPS_HT"/>
    <property type="match status" value="1"/>
</dbReference>
<evidence type="ECO:0000256" key="3">
    <source>
        <dbReference type="ARBA" id="ARBA00022679"/>
    </source>
</evidence>
<accession>A0ABW5XBS6</accession>
<dbReference type="GO" id="GO:0016740">
    <property type="term" value="F:transferase activity"/>
    <property type="evidence" value="ECO:0007669"/>
    <property type="project" value="UniProtKB-KW"/>
</dbReference>
<gene>
    <name evidence="7" type="ORF">ACFSYH_01765</name>
</gene>
<evidence type="ECO:0000256" key="5">
    <source>
        <dbReference type="ARBA" id="ARBA00022842"/>
    </source>
</evidence>
<comment type="cofactor">
    <cofactor evidence="1">
        <name>Mg(2+)</name>
        <dbReference type="ChEBI" id="CHEBI:18420"/>
    </cofactor>
</comment>
<comment type="similarity">
    <text evidence="2 6">Belongs to the FPP/GGPP synthase family.</text>
</comment>
<dbReference type="SFLD" id="SFLDS00005">
    <property type="entry name" value="Isoprenoid_Synthase_Type_I"/>
    <property type="match status" value="1"/>
</dbReference>
<protein>
    <submittedName>
        <fullName evidence="7">Polyprenyl synthetase family protein</fullName>
        <ecNumber evidence="7">2.5.1.-</ecNumber>
    </submittedName>
</protein>
<dbReference type="PANTHER" id="PTHR12001:SF85">
    <property type="entry name" value="SHORT CHAIN ISOPRENYL DIPHOSPHATE SYNTHASE"/>
    <property type="match status" value="1"/>
</dbReference>
<comment type="caution">
    <text evidence="7">The sequence shown here is derived from an EMBL/GenBank/DDBJ whole genome shotgun (WGS) entry which is preliminary data.</text>
</comment>
<reference evidence="8" key="1">
    <citation type="journal article" date="2019" name="Int. J. Syst. Evol. Microbiol.">
        <title>The Global Catalogue of Microorganisms (GCM) 10K type strain sequencing project: providing services to taxonomists for standard genome sequencing and annotation.</title>
        <authorList>
            <consortium name="The Broad Institute Genomics Platform"/>
            <consortium name="The Broad Institute Genome Sequencing Center for Infectious Disease"/>
            <person name="Wu L."/>
            <person name="Ma J."/>
        </authorList>
    </citation>
    <scope>NUCLEOTIDE SEQUENCE [LARGE SCALE GENOMIC DNA]</scope>
    <source>
        <strain evidence="8">KCTC 33576</strain>
    </source>
</reference>
<dbReference type="InterPro" id="IPR000092">
    <property type="entry name" value="Polyprenyl_synt"/>
</dbReference>
<organism evidence="7 8">
    <name type="scientific">Populibacterium corticicola</name>
    <dbReference type="NCBI Taxonomy" id="1812826"/>
    <lineage>
        <taxon>Bacteria</taxon>
        <taxon>Bacillati</taxon>
        <taxon>Actinomycetota</taxon>
        <taxon>Actinomycetes</taxon>
        <taxon>Micrococcales</taxon>
        <taxon>Jonesiaceae</taxon>
        <taxon>Populibacterium</taxon>
    </lineage>
</organism>
<sequence>MTNTAPPNAHATATGSALVDVDNLRSGVEDRLRNILHEQGDTFATLSADASSLIDAWKVLLLGGKRLRAAFCYWGYRVAHEGDIDQTTRNQLYRIGAALELFQAAALFHDDVMDRSNTRRGNPTAHVSFTEEHRTRGYVGDADQYGISAAILLGDLSLVAAENEFRTASYHFPEAGRLTAHGFFDRMRTVVSVGQFMDIHAQVLPWSDDLEAAKQRALAIIATKTSTYTVTYPLLTGAALAGASAETLTRLERFAQPIGVAYQLLDDLLGTFGDSATTGKPSGDDLREGKRTVLVIEALSRLDGAHRAQLQDALGNPNLTDAQIVELVELISSSGAVAAAQELVETLSAEGLAHLEGPGLNPVGVDMLRRITAYSLKRDF</sequence>